<accession>A0ABS5R3N2</accession>
<organism evidence="1 2">
    <name type="scientific">Ancylobacter radicis</name>
    <dbReference type="NCBI Taxonomy" id="2836179"/>
    <lineage>
        <taxon>Bacteria</taxon>
        <taxon>Pseudomonadati</taxon>
        <taxon>Pseudomonadota</taxon>
        <taxon>Alphaproteobacteria</taxon>
        <taxon>Hyphomicrobiales</taxon>
        <taxon>Xanthobacteraceae</taxon>
        <taxon>Ancylobacter</taxon>
    </lineage>
</organism>
<gene>
    <name evidence="1" type="ORF">KIP89_03980</name>
</gene>
<sequence length="104" mass="12027">MKILQYDETESGPRIRKTLVDKHNIEATLVTADIEGTRTAKWTQPKIDLYSYTRPSNGQHLWLIEAEIFFPPDVVLYRGWVLDARPSDEQVRDIVARDKTVGEI</sequence>
<dbReference type="RefSeq" id="WP_213754117.1">
    <property type="nucleotide sequence ID" value="NZ_JAHCQH010000014.1"/>
</dbReference>
<dbReference type="Proteomes" id="UP001166585">
    <property type="component" value="Unassembled WGS sequence"/>
</dbReference>
<protein>
    <recommendedName>
        <fullName evidence="3">WYL domain-containing protein</fullName>
    </recommendedName>
</protein>
<reference evidence="1" key="1">
    <citation type="submission" date="2021-05" db="EMBL/GenBank/DDBJ databases">
        <authorList>
            <person name="Sun Q."/>
            <person name="Inoue M."/>
        </authorList>
    </citation>
    <scope>NUCLEOTIDE SEQUENCE</scope>
    <source>
        <strain evidence="1">VKM B-3255</strain>
    </source>
</reference>
<evidence type="ECO:0000313" key="1">
    <source>
        <dbReference type="EMBL" id="MBS9476260.1"/>
    </source>
</evidence>
<dbReference type="EMBL" id="JAHCQH010000014">
    <property type="protein sequence ID" value="MBS9476260.1"/>
    <property type="molecule type" value="Genomic_DNA"/>
</dbReference>
<keyword evidence="2" id="KW-1185">Reference proteome</keyword>
<proteinExistence type="predicted"/>
<comment type="caution">
    <text evidence="1">The sequence shown here is derived from an EMBL/GenBank/DDBJ whole genome shotgun (WGS) entry which is preliminary data.</text>
</comment>
<name>A0ABS5R3N2_9HYPH</name>
<evidence type="ECO:0000313" key="2">
    <source>
        <dbReference type="Proteomes" id="UP001166585"/>
    </source>
</evidence>
<evidence type="ECO:0008006" key="3">
    <source>
        <dbReference type="Google" id="ProtNLM"/>
    </source>
</evidence>